<organism evidence="2 3">
    <name type="scientific">Coptis chinensis</name>
    <dbReference type="NCBI Taxonomy" id="261450"/>
    <lineage>
        <taxon>Eukaryota</taxon>
        <taxon>Viridiplantae</taxon>
        <taxon>Streptophyta</taxon>
        <taxon>Embryophyta</taxon>
        <taxon>Tracheophyta</taxon>
        <taxon>Spermatophyta</taxon>
        <taxon>Magnoliopsida</taxon>
        <taxon>Ranunculales</taxon>
        <taxon>Ranunculaceae</taxon>
        <taxon>Coptidoideae</taxon>
        <taxon>Coptis</taxon>
    </lineage>
</organism>
<reference evidence="2 3" key="1">
    <citation type="submission" date="2020-10" db="EMBL/GenBank/DDBJ databases">
        <title>The Coptis chinensis genome and diversification of protoberbering-type alkaloids.</title>
        <authorList>
            <person name="Wang B."/>
            <person name="Shu S."/>
            <person name="Song C."/>
            <person name="Liu Y."/>
        </authorList>
    </citation>
    <scope>NUCLEOTIDE SEQUENCE [LARGE SCALE GENOMIC DNA]</scope>
    <source>
        <strain evidence="2">HL-2020</strain>
        <tissue evidence="2">Leaf</tissue>
    </source>
</reference>
<dbReference type="PANTHER" id="PTHR31061">
    <property type="entry name" value="LD22376P"/>
    <property type="match status" value="1"/>
</dbReference>
<dbReference type="PANTHER" id="PTHR31061:SF24">
    <property type="entry name" value="LD22376P"/>
    <property type="match status" value="1"/>
</dbReference>
<evidence type="ECO:0000313" key="3">
    <source>
        <dbReference type="Proteomes" id="UP000631114"/>
    </source>
</evidence>
<sequence>MRSCRGFLSVTVQSGAPWILTVAASTTDRPAINVFPTSEKFYPVVQDGFCLPSEMNPNLTKGNIVFCNPADLGIDGSGPLVLVVLVLTVVHMALLYGLFVLDWEYQLPSEGTFVAIRTFTVKCGVRGDTGPACNAVGMIDHTLLGVQHLYKKAIYSRTKSAFEPEGILSSVMAVVTCMIGLHYGHVIVHFKVDVWGYRRPTIVLELMGKHALMIYILACNLASLLTWILLEET</sequence>
<gene>
    <name evidence="2" type="ORF">IFM89_010042</name>
</gene>
<feature type="transmembrane region" description="Helical" evidence="1">
    <location>
        <begin position="211"/>
        <end position="230"/>
    </location>
</feature>
<keyword evidence="1" id="KW-0472">Membrane</keyword>
<proteinExistence type="predicted"/>
<name>A0A835HJ21_9MAGN</name>
<comment type="caution">
    <text evidence="2">The sequence shown here is derived from an EMBL/GenBank/DDBJ whole genome shotgun (WGS) entry which is preliminary data.</text>
</comment>
<accession>A0A835HJ21</accession>
<evidence type="ECO:0000313" key="2">
    <source>
        <dbReference type="EMBL" id="KAF9600556.1"/>
    </source>
</evidence>
<evidence type="ECO:0000256" key="1">
    <source>
        <dbReference type="SAM" id="Phobius"/>
    </source>
</evidence>
<feature type="transmembrane region" description="Helical" evidence="1">
    <location>
        <begin position="167"/>
        <end position="190"/>
    </location>
</feature>
<keyword evidence="3" id="KW-1185">Reference proteome</keyword>
<dbReference type="Proteomes" id="UP000631114">
    <property type="component" value="Unassembled WGS sequence"/>
</dbReference>
<dbReference type="EMBL" id="JADFTS010000006">
    <property type="protein sequence ID" value="KAF9600556.1"/>
    <property type="molecule type" value="Genomic_DNA"/>
</dbReference>
<keyword evidence="1" id="KW-1133">Transmembrane helix</keyword>
<feature type="transmembrane region" description="Helical" evidence="1">
    <location>
        <begin position="80"/>
        <end position="101"/>
    </location>
</feature>
<protein>
    <submittedName>
        <fullName evidence="2">Uncharacterized protein</fullName>
    </submittedName>
</protein>
<dbReference type="OrthoDB" id="2149840at2759"/>
<dbReference type="AlphaFoldDB" id="A0A835HJ21"/>
<keyword evidence="1" id="KW-0812">Transmembrane</keyword>